<organism evidence="1 2">
    <name type="scientific">Solanum commersonii</name>
    <name type="common">Commerson's wild potato</name>
    <name type="synonym">Commerson's nightshade</name>
    <dbReference type="NCBI Taxonomy" id="4109"/>
    <lineage>
        <taxon>Eukaryota</taxon>
        <taxon>Viridiplantae</taxon>
        <taxon>Streptophyta</taxon>
        <taxon>Embryophyta</taxon>
        <taxon>Tracheophyta</taxon>
        <taxon>Spermatophyta</taxon>
        <taxon>Magnoliopsida</taxon>
        <taxon>eudicotyledons</taxon>
        <taxon>Gunneridae</taxon>
        <taxon>Pentapetalae</taxon>
        <taxon>asterids</taxon>
        <taxon>lamiids</taxon>
        <taxon>Solanales</taxon>
        <taxon>Solanaceae</taxon>
        <taxon>Solanoideae</taxon>
        <taxon>Solaneae</taxon>
        <taxon>Solanum</taxon>
    </lineage>
</organism>
<evidence type="ECO:0000313" key="2">
    <source>
        <dbReference type="Proteomes" id="UP000824120"/>
    </source>
</evidence>
<dbReference type="EMBL" id="JACXVP010000005">
    <property type="protein sequence ID" value="KAG5606876.1"/>
    <property type="molecule type" value="Genomic_DNA"/>
</dbReference>
<proteinExistence type="predicted"/>
<name>A0A9J5Z5Y6_SOLCO</name>
<reference evidence="1 2" key="1">
    <citation type="submission" date="2020-09" db="EMBL/GenBank/DDBJ databases">
        <title>De no assembly of potato wild relative species, Solanum commersonii.</title>
        <authorList>
            <person name="Cho K."/>
        </authorList>
    </citation>
    <scope>NUCLEOTIDE SEQUENCE [LARGE SCALE GENOMIC DNA]</scope>
    <source>
        <strain evidence="1">LZ3.2</strain>
        <tissue evidence="1">Leaf</tissue>
    </source>
</reference>
<evidence type="ECO:0000313" key="1">
    <source>
        <dbReference type="EMBL" id="KAG5606876.1"/>
    </source>
</evidence>
<protein>
    <submittedName>
        <fullName evidence="1">Uncharacterized protein</fullName>
    </submittedName>
</protein>
<sequence>MLKDIQYHLHFAIPEMEKAYLHTSLRSTKLIIAIHEMKMLRIQEYFEYKNAKCILKRNVLYTT</sequence>
<gene>
    <name evidence="1" type="ORF">H5410_028368</name>
</gene>
<dbReference type="Proteomes" id="UP000824120">
    <property type="component" value="Chromosome 5"/>
</dbReference>
<accession>A0A9J5Z5Y6</accession>
<comment type="caution">
    <text evidence="1">The sequence shown here is derived from an EMBL/GenBank/DDBJ whole genome shotgun (WGS) entry which is preliminary data.</text>
</comment>
<keyword evidence="2" id="KW-1185">Reference proteome</keyword>
<dbReference type="AlphaFoldDB" id="A0A9J5Z5Y6"/>